<evidence type="ECO:0000313" key="2">
    <source>
        <dbReference type="Proteomes" id="UP001500618"/>
    </source>
</evidence>
<dbReference type="Gene3D" id="2.40.40.10">
    <property type="entry name" value="RlpA-like domain"/>
    <property type="match status" value="1"/>
</dbReference>
<organism evidence="1 2">
    <name type="scientific">Fodinicola feengrottensis</name>
    <dbReference type="NCBI Taxonomy" id="435914"/>
    <lineage>
        <taxon>Bacteria</taxon>
        <taxon>Bacillati</taxon>
        <taxon>Actinomycetota</taxon>
        <taxon>Actinomycetes</taxon>
        <taxon>Mycobacteriales</taxon>
        <taxon>Fodinicola</taxon>
    </lineage>
</organism>
<proteinExistence type="predicted"/>
<name>A0ABN2FQJ7_9ACTN</name>
<dbReference type="Proteomes" id="UP001500618">
    <property type="component" value="Unassembled WGS sequence"/>
</dbReference>
<reference evidence="1 2" key="1">
    <citation type="journal article" date="2019" name="Int. J. Syst. Evol. Microbiol.">
        <title>The Global Catalogue of Microorganisms (GCM) 10K type strain sequencing project: providing services to taxonomists for standard genome sequencing and annotation.</title>
        <authorList>
            <consortium name="The Broad Institute Genomics Platform"/>
            <consortium name="The Broad Institute Genome Sequencing Center for Infectious Disease"/>
            <person name="Wu L."/>
            <person name="Ma J."/>
        </authorList>
    </citation>
    <scope>NUCLEOTIDE SEQUENCE [LARGE SCALE GENOMIC DNA]</scope>
    <source>
        <strain evidence="1 2">JCM 14718</strain>
    </source>
</reference>
<gene>
    <name evidence="1" type="ORF">GCM10009765_01410</name>
</gene>
<dbReference type="InterPro" id="IPR036908">
    <property type="entry name" value="RlpA-like_sf"/>
</dbReference>
<accession>A0ABN2FQJ7</accession>
<evidence type="ECO:0000313" key="1">
    <source>
        <dbReference type="EMBL" id="GAA1655872.1"/>
    </source>
</evidence>
<dbReference type="RefSeq" id="WP_163568980.1">
    <property type="nucleotide sequence ID" value="NZ_BAAANY010000001.1"/>
</dbReference>
<dbReference type="EMBL" id="BAAANY010000001">
    <property type="protein sequence ID" value="GAA1655872.1"/>
    <property type="molecule type" value="Genomic_DNA"/>
</dbReference>
<comment type="caution">
    <text evidence="1">The sequence shown here is derived from an EMBL/GenBank/DDBJ whole genome shotgun (WGS) entry which is preliminary data.</text>
</comment>
<keyword evidence="2" id="KW-1185">Reference proteome</keyword>
<protein>
    <submittedName>
        <fullName evidence="1">Uncharacterized protein</fullName>
    </submittedName>
</protein>
<sequence>MACGTVNEARGEASWFCCGAGWGPCGGAGGGACGNCNSGSHQCAWPNASSACFNITRPDLCGENLARKGCGTGIYVAHWCSGACVFVTVADCGPNTHQFCNEASCCTLNGQRLCVTNRDIDLTPSAYSLIASLSTGLTPVAIGH</sequence>